<keyword evidence="2" id="KW-1185">Reference proteome</keyword>
<name>A0A9P4WT48_9PLEO</name>
<evidence type="ECO:0000313" key="1">
    <source>
        <dbReference type="EMBL" id="KAF3041064.1"/>
    </source>
</evidence>
<accession>A0A9P4WT48</accession>
<dbReference type="EMBL" id="SWKV01000022">
    <property type="protein sequence ID" value="KAF3041064.1"/>
    <property type="molecule type" value="Genomic_DNA"/>
</dbReference>
<proteinExistence type="predicted"/>
<comment type="caution">
    <text evidence="1">The sequence shown here is derived from an EMBL/GenBank/DDBJ whole genome shotgun (WGS) entry which is preliminary data.</text>
</comment>
<organism evidence="1 2">
    <name type="scientific">Didymella heteroderae</name>
    <dbReference type="NCBI Taxonomy" id="1769908"/>
    <lineage>
        <taxon>Eukaryota</taxon>
        <taxon>Fungi</taxon>
        <taxon>Dikarya</taxon>
        <taxon>Ascomycota</taxon>
        <taxon>Pezizomycotina</taxon>
        <taxon>Dothideomycetes</taxon>
        <taxon>Pleosporomycetidae</taxon>
        <taxon>Pleosporales</taxon>
        <taxon>Pleosporineae</taxon>
        <taxon>Didymellaceae</taxon>
        <taxon>Didymella</taxon>
    </lineage>
</organism>
<protein>
    <submittedName>
        <fullName evidence="1">Uncharacterized protein</fullName>
    </submittedName>
</protein>
<dbReference type="Proteomes" id="UP000758155">
    <property type="component" value="Unassembled WGS sequence"/>
</dbReference>
<evidence type="ECO:0000313" key="2">
    <source>
        <dbReference type="Proteomes" id="UP000758155"/>
    </source>
</evidence>
<dbReference type="OrthoDB" id="3787211at2759"/>
<gene>
    <name evidence="1" type="ORF">E8E12_002004</name>
</gene>
<reference evidence="1" key="1">
    <citation type="submission" date="2019-04" db="EMBL/GenBank/DDBJ databases">
        <title>Sequencing of skin fungus with MAO and IRED activity.</title>
        <authorList>
            <person name="Marsaioli A.J."/>
            <person name="Bonatto J.M.C."/>
            <person name="Reis Junior O."/>
        </authorList>
    </citation>
    <scope>NUCLEOTIDE SEQUENCE</scope>
    <source>
        <strain evidence="1">28M1</strain>
    </source>
</reference>
<dbReference type="AlphaFoldDB" id="A0A9P4WT48"/>
<sequence>MRLIGMNTTAAAVAGYATLLADPPILTEPTMLAEPLAAPFAPAEAPGLVGAAFSTIAPAAAGLMADSRTSYAYRVKTELLTPKPSTTSVTATSTYTQWETAPNNLTKTVWTDTYTWTNYLTSTATVSETSTITTSVLSTTTVPTPYGFTPVAAVYPEATKHVDDWDDRDNWAVEDSYFQDEGNDPWILPLAADAAREGVLLDAAAPLLTGATPVQTSSRTDQASKVDCLVTMINIYDSGTTTSKSFVSPPTYTRTKYVATETTTTTVTTKVNPTETPYTYTMASGLEIKSWYTETTTNIETTTTTEYPSSTTTEYAACATDNVIDSYKDFPLNNLAEDWYRKNSTVSIIRSDWWEFQNATACCNNASQYSNAIFYKYDGKCEVFLDIHADGGYNASSKIDVEVWYEPRERGWYGPTVGNGPRGSISFSSLWL</sequence>